<proteinExistence type="predicted"/>
<keyword evidence="2" id="KW-1185">Reference proteome</keyword>
<protein>
    <submittedName>
        <fullName evidence="1">Acyltransferase family protein</fullName>
    </submittedName>
</protein>
<dbReference type="AlphaFoldDB" id="Q0BA98"/>
<organism evidence="1 2">
    <name type="scientific">Burkholderia ambifaria (strain ATCC BAA-244 / DSM 16087 / CCUG 44356 / LMG 19182 / AMMD)</name>
    <name type="common">Burkholderia cepacia (strain AMMD)</name>
    <dbReference type="NCBI Taxonomy" id="339670"/>
    <lineage>
        <taxon>Bacteria</taxon>
        <taxon>Pseudomonadati</taxon>
        <taxon>Pseudomonadota</taxon>
        <taxon>Betaproteobacteria</taxon>
        <taxon>Burkholderiales</taxon>
        <taxon>Burkholderiaceae</taxon>
        <taxon>Burkholderia</taxon>
        <taxon>Burkholderia cepacia complex</taxon>
    </lineage>
</organism>
<name>Q0BA98_BURCM</name>
<evidence type="ECO:0000313" key="1">
    <source>
        <dbReference type="EMBL" id="ABI88925.1"/>
    </source>
</evidence>
<sequence length="95" mass="10167">MRSAIKIPARFRVRGPSDIVTVADLHSAAVTRHYAAASFSFFSARAFTRTLAGFAGNQRSSPVNGSLPKRFFFAGTTCAVIFSRPGSVNSPAPFL</sequence>
<gene>
    <name evidence="1" type="ordered locus">Bamb_3371</name>
</gene>
<accession>Q0BA98</accession>
<keyword evidence="1" id="KW-0012">Acyltransferase</keyword>
<dbReference type="EMBL" id="CP000441">
    <property type="protein sequence ID" value="ABI88925.1"/>
    <property type="molecule type" value="Genomic_DNA"/>
</dbReference>
<dbReference type="KEGG" id="bam:Bamb_3371"/>
<keyword evidence="1" id="KW-0808">Transferase</keyword>
<dbReference type="Proteomes" id="UP000000662">
    <property type="component" value="Chromosome 2"/>
</dbReference>
<evidence type="ECO:0000313" key="2">
    <source>
        <dbReference type="Proteomes" id="UP000000662"/>
    </source>
</evidence>
<dbReference type="GO" id="GO:0016746">
    <property type="term" value="F:acyltransferase activity"/>
    <property type="evidence" value="ECO:0007669"/>
    <property type="project" value="UniProtKB-KW"/>
</dbReference>
<reference evidence="1" key="1">
    <citation type="submission" date="2006-08" db="EMBL/GenBank/DDBJ databases">
        <title>Complete sequence of Chromosome 2 of Burkholderia cepacia AMMD.</title>
        <authorList>
            <consortium name="US DOE Joint Genome Institute"/>
            <person name="Copeland A."/>
            <person name="Lucas S."/>
            <person name="Lapidus A."/>
            <person name="Barry K."/>
            <person name="Detter J.C."/>
            <person name="Glavina del Rio T."/>
            <person name="Hammon N."/>
            <person name="Israni S."/>
            <person name="Pitluck S."/>
            <person name="Bruce D."/>
            <person name="Chain P."/>
            <person name="Malfatti S."/>
            <person name="Shin M."/>
            <person name="Vergez L."/>
            <person name="Schmutz J."/>
            <person name="Larimer F."/>
            <person name="Land M."/>
            <person name="Hauser L."/>
            <person name="Kyrpides N."/>
            <person name="Kim E."/>
            <person name="Parke J."/>
            <person name="Coenye T."/>
            <person name="Konstantinidis K."/>
            <person name="Ramette A."/>
            <person name="Tiedje J."/>
            <person name="Richardson P."/>
        </authorList>
    </citation>
    <scope>NUCLEOTIDE SEQUENCE</scope>
    <source>
        <strain evidence="1">AMMD</strain>
    </source>
</reference>